<protein>
    <submittedName>
        <fullName evidence="1">Type VI secretion system-associated protein TagF</fullName>
    </submittedName>
</protein>
<evidence type="ECO:0000313" key="2">
    <source>
        <dbReference type="Proteomes" id="UP000325273"/>
    </source>
</evidence>
<dbReference type="AlphaFoldDB" id="A0A5B0G8E4"/>
<evidence type="ECO:0000313" key="1">
    <source>
        <dbReference type="EMBL" id="KAA0999694.1"/>
    </source>
</evidence>
<comment type="caution">
    <text evidence="1">The sequence shown here is derived from an EMBL/GenBank/DDBJ whole genome shotgun (WGS) entry which is preliminary data.</text>
</comment>
<dbReference type="InterPro" id="IPR038225">
    <property type="entry name" value="TagF_sf"/>
</dbReference>
<keyword evidence="2" id="KW-1185">Reference proteome</keyword>
<dbReference type="InterPro" id="IPR017748">
    <property type="entry name" value="TagF"/>
</dbReference>
<proteinExistence type="predicted"/>
<name>A0A5B0G8E4_9BURK</name>
<gene>
    <name evidence="1" type="primary">tagF</name>
    <name evidence="1" type="ORF">FVF58_41165</name>
</gene>
<dbReference type="Pfam" id="PF09867">
    <property type="entry name" value="TagF_N"/>
    <property type="match status" value="1"/>
</dbReference>
<dbReference type="EMBL" id="VTUZ01000047">
    <property type="protein sequence ID" value="KAA0999694.1"/>
    <property type="molecule type" value="Genomic_DNA"/>
</dbReference>
<reference evidence="1 2" key="1">
    <citation type="submission" date="2019-08" db="EMBL/GenBank/DDBJ databases">
        <title>Paraburkholderia sp. DCY113.</title>
        <authorList>
            <person name="Kang J."/>
        </authorList>
    </citation>
    <scope>NUCLEOTIDE SEQUENCE [LARGE SCALE GENOMIC DNA]</scope>
    <source>
        <strain evidence="1 2">DCY113</strain>
    </source>
</reference>
<dbReference type="Gene3D" id="3.40.1730.10">
    <property type="entry name" value="pa0076 domain"/>
    <property type="match status" value="1"/>
</dbReference>
<accession>A0A5B0G8E4</accession>
<dbReference type="RefSeq" id="WP_149675377.1">
    <property type="nucleotide sequence ID" value="NZ_VTUZ01000047.1"/>
</dbReference>
<sequence length="249" mass="27602">MNDALEPEPSPASVTEAAVAGWYGKLPSLGDFATRRLSSAFVDEWDSWLCERLAETKLRLGERWLSVYLTCPVWHFFAMPGAIALELRECWTGVLMASVDRVGRHFPLTIAAALPRAPATGSEIDAIWQWLGEIEKVALAALDFDYTIERFDAQLAALPIPTMVGCEQSAPLLSTPWTASSCAEFSGQLAKQLAPVWQTGIHGLSLWSTEQRAHEELEGEPAEHKFTIWPSCGMPDNELFTNMLLNREP</sequence>
<dbReference type="NCBIfam" id="TIGR03373">
    <property type="entry name" value="VI_minor_4"/>
    <property type="match status" value="1"/>
</dbReference>
<organism evidence="1 2">
    <name type="scientific">Paraburkholderia panacisoli</name>
    <dbReference type="NCBI Taxonomy" id="2603818"/>
    <lineage>
        <taxon>Bacteria</taxon>
        <taxon>Pseudomonadati</taxon>
        <taxon>Pseudomonadota</taxon>
        <taxon>Betaproteobacteria</taxon>
        <taxon>Burkholderiales</taxon>
        <taxon>Burkholderiaceae</taxon>
        <taxon>Paraburkholderia</taxon>
    </lineage>
</organism>
<dbReference type="Proteomes" id="UP000325273">
    <property type="component" value="Unassembled WGS sequence"/>
</dbReference>